<dbReference type="Proteomes" id="UP000887013">
    <property type="component" value="Unassembled WGS sequence"/>
</dbReference>
<reference evidence="1" key="1">
    <citation type="submission" date="2020-08" db="EMBL/GenBank/DDBJ databases">
        <title>Multicomponent nature underlies the extraordinary mechanical properties of spider dragline silk.</title>
        <authorList>
            <person name="Kono N."/>
            <person name="Nakamura H."/>
            <person name="Mori M."/>
            <person name="Yoshida Y."/>
            <person name="Ohtoshi R."/>
            <person name="Malay A.D."/>
            <person name="Moran D.A.P."/>
            <person name="Tomita M."/>
            <person name="Numata K."/>
            <person name="Arakawa K."/>
        </authorList>
    </citation>
    <scope>NUCLEOTIDE SEQUENCE</scope>
</reference>
<evidence type="ECO:0000313" key="2">
    <source>
        <dbReference type="Proteomes" id="UP000887013"/>
    </source>
</evidence>
<dbReference type="AlphaFoldDB" id="A0A8X6U0D5"/>
<proteinExistence type="predicted"/>
<gene>
    <name evidence="1" type="ORF">NPIL_574751</name>
</gene>
<protein>
    <submittedName>
        <fullName evidence="1">Uncharacterized protein</fullName>
    </submittedName>
</protein>
<organism evidence="1 2">
    <name type="scientific">Nephila pilipes</name>
    <name type="common">Giant wood spider</name>
    <name type="synonym">Nephila maculata</name>
    <dbReference type="NCBI Taxonomy" id="299642"/>
    <lineage>
        <taxon>Eukaryota</taxon>
        <taxon>Metazoa</taxon>
        <taxon>Ecdysozoa</taxon>
        <taxon>Arthropoda</taxon>
        <taxon>Chelicerata</taxon>
        <taxon>Arachnida</taxon>
        <taxon>Araneae</taxon>
        <taxon>Araneomorphae</taxon>
        <taxon>Entelegynae</taxon>
        <taxon>Araneoidea</taxon>
        <taxon>Nephilidae</taxon>
        <taxon>Nephila</taxon>
    </lineage>
</organism>
<sequence length="93" mass="10804">MNSYFKFINIGIDTELFLLRNNQRMSIDNSNNAPFRRDMNTPSTHSQVLQETVSCKSNKLDPLMQISRRINRNTTHQFESDAGHFGHFNSLTI</sequence>
<evidence type="ECO:0000313" key="1">
    <source>
        <dbReference type="EMBL" id="GFT76972.1"/>
    </source>
</evidence>
<comment type="caution">
    <text evidence="1">The sequence shown here is derived from an EMBL/GenBank/DDBJ whole genome shotgun (WGS) entry which is preliminary data.</text>
</comment>
<name>A0A8X6U0D5_NEPPI</name>
<dbReference type="EMBL" id="BMAW01022256">
    <property type="protein sequence ID" value="GFT76972.1"/>
    <property type="molecule type" value="Genomic_DNA"/>
</dbReference>
<keyword evidence="2" id="KW-1185">Reference proteome</keyword>
<accession>A0A8X6U0D5</accession>